<dbReference type="GO" id="GO:0015920">
    <property type="term" value="P:lipopolysaccharide transport"/>
    <property type="evidence" value="ECO:0007669"/>
    <property type="project" value="TreeGrafter"/>
</dbReference>
<protein>
    <submittedName>
        <fullName evidence="7">Permease</fullName>
    </submittedName>
</protein>
<gene>
    <name evidence="7" type="ORF">SY84_08225</name>
</gene>
<evidence type="ECO:0000256" key="2">
    <source>
        <dbReference type="ARBA" id="ARBA00022475"/>
    </source>
</evidence>
<evidence type="ECO:0000313" key="8">
    <source>
        <dbReference type="Proteomes" id="UP000034024"/>
    </source>
</evidence>
<dbReference type="AlphaFoldDB" id="A0A0F7JR76"/>
<evidence type="ECO:0000256" key="5">
    <source>
        <dbReference type="ARBA" id="ARBA00023136"/>
    </source>
</evidence>
<evidence type="ECO:0000256" key="3">
    <source>
        <dbReference type="ARBA" id="ARBA00022692"/>
    </source>
</evidence>
<dbReference type="PANTHER" id="PTHR33529:SF6">
    <property type="entry name" value="YJGP_YJGQ FAMILY PERMEASE"/>
    <property type="match status" value="1"/>
</dbReference>
<dbReference type="KEGG" id="dch:SY84_08225"/>
<feature type="transmembrane region" description="Helical" evidence="6">
    <location>
        <begin position="100"/>
        <end position="119"/>
    </location>
</feature>
<evidence type="ECO:0000256" key="1">
    <source>
        <dbReference type="ARBA" id="ARBA00004651"/>
    </source>
</evidence>
<feature type="transmembrane region" description="Helical" evidence="6">
    <location>
        <begin position="327"/>
        <end position="345"/>
    </location>
</feature>
<keyword evidence="4 6" id="KW-1133">Transmembrane helix</keyword>
<dbReference type="InterPro" id="IPR005495">
    <property type="entry name" value="LptG/LptF_permease"/>
</dbReference>
<feature type="transmembrane region" description="Helical" evidence="6">
    <location>
        <begin position="61"/>
        <end position="80"/>
    </location>
</feature>
<name>A0A0F7JR76_9DEIO</name>
<dbReference type="Proteomes" id="UP000034024">
    <property type="component" value="Chromosome"/>
</dbReference>
<feature type="transmembrane region" description="Helical" evidence="6">
    <location>
        <begin position="16"/>
        <end position="41"/>
    </location>
</feature>
<accession>A0A0F7JR76</accession>
<evidence type="ECO:0000313" key="7">
    <source>
        <dbReference type="EMBL" id="AKH17045.1"/>
    </source>
</evidence>
<dbReference type="PANTHER" id="PTHR33529">
    <property type="entry name" value="SLR0882 PROTEIN-RELATED"/>
    <property type="match status" value="1"/>
</dbReference>
<dbReference type="PATRIC" id="fig|1309411.5.peg.1680"/>
<evidence type="ECO:0000256" key="4">
    <source>
        <dbReference type="ARBA" id="ARBA00022989"/>
    </source>
</evidence>
<proteinExistence type="predicted"/>
<dbReference type="OrthoDB" id="58676at2"/>
<evidence type="ECO:0000256" key="6">
    <source>
        <dbReference type="SAM" id="Phobius"/>
    </source>
</evidence>
<dbReference type="EMBL" id="CP011389">
    <property type="protein sequence ID" value="AKH17045.1"/>
    <property type="molecule type" value="Genomic_DNA"/>
</dbReference>
<feature type="transmembrane region" description="Helical" evidence="6">
    <location>
        <begin position="294"/>
        <end position="311"/>
    </location>
</feature>
<comment type="subcellular location">
    <subcellularLocation>
        <location evidence="1">Cell membrane</location>
        <topology evidence="1">Multi-pass membrane protein</topology>
    </subcellularLocation>
</comment>
<reference evidence="7 8" key="1">
    <citation type="submission" date="2015-01" db="EMBL/GenBank/DDBJ databases">
        <title>Deinococcus soli/N5/whole genome sequencing.</title>
        <authorList>
            <person name="Kim M.K."/>
            <person name="Srinivasan S."/>
            <person name="Lee J.-J."/>
        </authorList>
    </citation>
    <scope>NUCLEOTIDE SEQUENCE [LARGE SCALE GENOMIC DNA]</scope>
    <source>
        <strain evidence="7 8">N5</strain>
    </source>
</reference>
<sequence length="348" mass="37422">MPSLLIRLVLAEVTRWYAAGVALFLALQLTDALSSTVANLITYKPALSTAAGAFLSLAPSFLNRSLVLAVPFAILLALARMQSDNELKAISAGGVPPLRLVWPIALPFLLVAAITYANANQFAPQGMARWWNTWYGVYNMTPPPPEQLRYTYAPPGALYYAGKVITPPGSDEAQLQGVMVQRGQTILTASTGTWNTRTRTWTLLAPWETRPGQPPRALTGPVTVPQTDRLRPAIIEVEQTTTSVLRARAADPGLPGTDRREAAFTVAQRTADPVTPIIFALAAGALGLLLRNRAAAFGAVLVFLVGFYALWTTMPGLARAGAVQPDLAAWTPNIAFLILAAALAWRLR</sequence>
<organism evidence="7 8">
    <name type="scientific">Deinococcus soli</name>
    <name type="common">ex Cha et al. 2016</name>
    <dbReference type="NCBI Taxonomy" id="1309411"/>
    <lineage>
        <taxon>Bacteria</taxon>
        <taxon>Thermotogati</taxon>
        <taxon>Deinococcota</taxon>
        <taxon>Deinococci</taxon>
        <taxon>Deinococcales</taxon>
        <taxon>Deinococcaceae</taxon>
        <taxon>Deinococcus</taxon>
    </lineage>
</organism>
<keyword evidence="8" id="KW-1185">Reference proteome</keyword>
<dbReference type="RefSeq" id="WP_046843615.1">
    <property type="nucleotide sequence ID" value="NZ_CP011389.1"/>
</dbReference>
<dbReference type="GO" id="GO:0043190">
    <property type="term" value="C:ATP-binding cassette (ABC) transporter complex"/>
    <property type="evidence" value="ECO:0007669"/>
    <property type="project" value="TreeGrafter"/>
</dbReference>
<dbReference type="Pfam" id="PF03739">
    <property type="entry name" value="LptF_LptG"/>
    <property type="match status" value="1"/>
</dbReference>
<keyword evidence="2" id="KW-1003">Cell membrane</keyword>
<keyword evidence="5 6" id="KW-0472">Membrane</keyword>
<keyword evidence="3 6" id="KW-0812">Transmembrane</keyword>